<dbReference type="Pfam" id="PF00753">
    <property type="entry name" value="Lactamase_B"/>
    <property type="match status" value="1"/>
</dbReference>
<reference evidence="3 4" key="1">
    <citation type="submission" date="2016-10" db="EMBL/GenBank/DDBJ databases">
        <authorList>
            <person name="de Groot N.N."/>
        </authorList>
    </citation>
    <scope>NUCLEOTIDE SEQUENCE [LARGE SCALE GENOMIC DNA]</scope>
    <source>
        <strain evidence="3 4">CPCC 202808</strain>
    </source>
</reference>
<name>A0A1I3BGF4_9ACTN</name>
<evidence type="ECO:0000313" key="2">
    <source>
        <dbReference type="EMBL" id="NYH86366.1"/>
    </source>
</evidence>
<organism evidence="3 4">
    <name type="scientific">Actinopolymorpha cephalotaxi</name>
    <dbReference type="NCBI Taxonomy" id="504797"/>
    <lineage>
        <taxon>Bacteria</taxon>
        <taxon>Bacillati</taxon>
        <taxon>Actinomycetota</taxon>
        <taxon>Actinomycetes</taxon>
        <taxon>Propionibacteriales</taxon>
        <taxon>Actinopolymorphaceae</taxon>
        <taxon>Actinopolymorpha</taxon>
    </lineage>
</organism>
<dbReference type="InterPro" id="IPR001279">
    <property type="entry name" value="Metallo-B-lactamas"/>
</dbReference>
<dbReference type="InterPro" id="IPR036866">
    <property type="entry name" value="RibonucZ/Hydroxyglut_hydro"/>
</dbReference>
<keyword evidence="5" id="KW-1185">Reference proteome</keyword>
<dbReference type="RefSeq" id="WP_092889804.1">
    <property type="nucleotide sequence ID" value="NZ_FOOI01000024.1"/>
</dbReference>
<dbReference type="EMBL" id="FOOI01000024">
    <property type="protein sequence ID" value="SFH61166.1"/>
    <property type="molecule type" value="Genomic_DNA"/>
</dbReference>
<dbReference type="EMBL" id="JACBZA010000001">
    <property type="protein sequence ID" value="NYH86366.1"/>
    <property type="molecule type" value="Genomic_DNA"/>
</dbReference>
<dbReference type="PANTHER" id="PTHR42951">
    <property type="entry name" value="METALLO-BETA-LACTAMASE DOMAIN-CONTAINING"/>
    <property type="match status" value="1"/>
</dbReference>
<dbReference type="Gene3D" id="3.60.15.10">
    <property type="entry name" value="Ribonuclease Z/Hydroxyacylglutathione hydrolase-like"/>
    <property type="match status" value="1"/>
</dbReference>
<dbReference type="Proteomes" id="UP000533017">
    <property type="component" value="Unassembled WGS sequence"/>
</dbReference>
<evidence type="ECO:0000259" key="1">
    <source>
        <dbReference type="SMART" id="SM00849"/>
    </source>
</evidence>
<feature type="domain" description="Metallo-beta-lactamase" evidence="1">
    <location>
        <begin position="17"/>
        <end position="211"/>
    </location>
</feature>
<evidence type="ECO:0000313" key="4">
    <source>
        <dbReference type="Proteomes" id="UP000199052"/>
    </source>
</evidence>
<accession>A0A1I3BGF4</accession>
<dbReference type="CDD" id="cd07721">
    <property type="entry name" value="yflN-like_MBL-fold"/>
    <property type="match status" value="1"/>
</dbReference>
<proteinExistence type="predicted"/>
<dbReference type="InterPro" id="IPR050855">
    <property type="entry name" value="NDM-1-like"/>
</dbReference>
<reference evidence="2 5" key="2">
    <citation type="submission" date="2020-07" db="EMBL/GenBank/DDBJ databases">
        <title>Sequencing the genomes of 1000 actinobacteria strains.</title>
        <authorList>
            <person name="Klenk H.-P."/>
        </authorList>
    </citation>
    <scope>NUCLEOTIDE SEQUENCE [LARGE SCALE GENOMIC DNA]</scope>
    <source>
        <strain evidence="2 5">DSM 45117</strain>
    </source>
</reference>
<dbReference type="Proteomes" id="UP000199052">
    <property type="component" value="Unassembled WGS sequence"/>
</dbReference>
<gene>
    <name evidence="2" type="ORF">FHR37_005217</name>
    <name evidence="3" type="ORF">SAMN05421678_12416</name>
</gene>
<sequence length="232" mass="24678">MQTIELVPGLHMFPFEVGQVYLWADDDGLTLIDTGVAGSAPTIEDGVHRLGHDRRDIKNIVLTHFHEDHVGSAAEIAHWNGATVMAHQLDAPVVRGEQAGPAPVITDEERPYYERVVPNVPAARPVRVDRELVDGDRVDIGGGAVVIGMPGHTDGSIALHLPRHRVLFTGDAVASIQDVPILGVFNVDRAQAVASFQRVVQLDVDVACFGHGAPVVGDATLLLRAAAGVVSA</sequence>
<protein>
    <submittedName>
        <fullName evidence="3">Glyoxylase, beta-lactamase superfamily II</fullName>
    </submittedName>
    <submittedName>
        <fullName evidence="2">Glyoxylase-like metal-dependent hydrolase (Beta-lactamase superfamily II)</fullName>
    </submittedName>
</protein>
<evidence type="ECO:0000313" key="5">
    <source>
        <dbReference type="Proteomes" id="UP000533017"/>
    </source>
</evidence>
<dbReference type="SMART" id="SM00849">
    <property type="entry name" value="Lactamase_B"/>
    <property type="match status" value="1"/>
</dbReference>
<dbReference type="AlphaFoldDB" id="A0A1I3BGF4"/>
<dbReference type="OrthoDB" id="2971563at2"/>
<dbReference type="STRING" id="504797.SAMN05421678_12416"/>
<dbReference type="SUPFAM" id="SSF56281">
    <property type="entry name" value="Metallo-hydrolase/oxidoreductase"/>
    <property type="match status" value="1"/>
</dbReference>
<evidence type="ECO:0000313" key="3">
    <source>
        <dbReference type="EMBL" id="SFH61166.1"/>
    </source>
</evidence>